<evidence type="ECO:0000256" key="1">
    <source>
        <dbReference type="SAM" id="MobiDB-lite"/>
    </source>
</evidence>
<dbReference type="Proteomes" id="UP000756132">
    <property type="component" value="Chromosome 9"/>
</dbReference>
<evidence type="ECO:0000313" key="3">
    <source>
        <dbReference type="Proteomes" id="UP000756132"/>
    </source>
</evidence>
<dbReference type="AlphaFoldDB" id="A0A9Q8PG00"/>
<dbReference type="KEGG" id="ffu:CLAFUR5_09637"/>
<dbReference type="EMBL" id="CP090171">
    <property type="protein sequence ID" value="UJO21801.1"/>
    <property type="molecule type" value="Genomic_DNA"/>
</dbReference>
<feature type="compositionally biased region" description="Basic and acidic residues" evidence="1">
    <location>
        <begin position="69"/>
        <end position="84"/>
    </location>
</feature>
<name>A0A9Q8PG00_PASFU</name>
<keyword evidence="3" id="KW-1185">Reference proteome</keyword>
<dbReference type="SUPFAM" id="SSF81383">
    <property type="entry name" value="F-box domain"/>
    <property type="match status" value="1"/>
</dbReference>
<dbReference type="OrthoDB" id="3800738at2759"/>
<dbReference type="InterPro" id="IPR036047">
    <property type="entry name" value="F-box-like_dom_sf"/>
</dbReference>
<proteinExistence type="predicted"/>
<gene>
    <name evidence="2" type="ORF">CLAFUR5_09637</name>
</gene>
<dbReference type="RefSeq" id="XP_047766167.1">
    <property type="nucleotide sequence ID" value="XM_047908785.1"/>
</dbReference>
<protein>
    <recommendedName>
        <fullName evidence="4">F-box domain-containing protein</fullName>
    </recommendedName>
</protein>
<reference evidence="2" key="2">
    <citation type="journal article" date="2022" name="Microb. Genom.">
        <title>A chromosome-scale genome assembly of the tomato pathogen Cladosporium fulvum reveals a compartmentalized genome architecture and the presence of a dispensable chromosome.</title>
        <authorList>
            <person name="Zaccaron A.Z."/>
            <person name="Chen L.H."/>
            <person name="Samaras A."/>
            <person name="Stergiopoulos I."/>
        </authorList>
    </citation>
    <scope>NUCLEOTIDE SEQUENCE</scope>
    <source>
        <strain evidence="2">Race5_Kim</strain>
    </source>
</reference>
<reference evidence="2" key="1">
    <citation type="submission" date="2021-12" db="EMBL/GenBank/DDBJ databases">
        <authorList>
            <person name="Zaccaron A."/>
            <person name="Stergiopoulos I."/>
        </authorList>
    </citation>
    <scope>NUCLEOTIDE SEQUENCE</scope>
    <source>
        <strain evidence="2">Race5_Kim</strain>
    </source>
</reference>
<evidence type="ECO:0008006" key="4">
    <source>
        <dbReference type="Google" id="ProtNLM"/>
    </source>
</evidence>
<sequence length="84" mass="9253">MAPKAGETVAAIPELVEMILLQLPLQDVMLAQRVDRTFRDVIGGSSKLQQALFLRPCSSRQASLTGHHTHPEPCTQKEDCDPTK</sequence>
<evidence type="ECO:0000313" key="2">
    <source>
        <dbReference type="EMBL" id="UJO21801.1"/>
    </source>
</evidence>
<accession>A0A9Q8PG00</accession>
<feature type="region of interest" description="Disordered" evidence="1">
    <location>
        <begin position="61"/>
        <end position="84"/>
    </location>
</feature>
<organism evidence="2 3">
    <name type="scientific">Passalora fulva</name>
    <name type="common">Tomato leaf mold</name>
    <name type="synonym">Cladosporium fulvum</name>
    <dbReference type="NCBI Taxonomy" id="5499"/>
    <lineage>
        <taxon>Eukaryota</taxon>
        <taxon>Fungi</taxon>
        <taxon>Dikarya</taxon>
        <taxon>Ascomycota</taxon>
        <taxon>Pezizomycotina</taxon>
        <taxon>Dothideomycetes</taxon>
        <taxon>Dothideomycetidae</taxon>
        <taxon>Mycosphaerellales</taxon>
        <taxon>Mycosphaerellaceae</taxon>
        <taxon>Fulvia</taxon>
    </lineage>
</organism>
<dbReference type="GeneID" id="71989515"/>